<evidence type="ECO:0000313" key="2">
    <source>
        <dbReference type="EMBL" id="QSX34207.1"/>
    </source>
</evidence>
<name>A0ABX7QT63_9GAMM</name>
<dbReference type="RefSeq" id="WP_207355411.1">
    <property type="nucleotide sequence ID" value="NZ_CP071503.1"/>
</dbReference>
<evidence type="ECO:0000256" key="1">
    <source>
        <dbReference type="SAM" id="SignalP"/>
    </source>
</evidence>
<dbReference type="Pfam" id="PF13557">
    <property type="entry name" value="Phenol_MetA_deg"/>
    <property type="match status" value="1"/>
</dbReference>
<feature type="chain" id="PRO_5046798388" evidence="1">
    <location>
        <begin position="23"/>
        <end position="299"/>
    </location>
</feature>
<gene>
    <name evidence="2" type="ORF">JYB87_02860</name>
</gene>
<reference evidence="2 3" key="1">
    <citation type="submission" date="2021-03" db="EMBL/GenBank/DDBJ databases">
        <title>Novel species identification of genus Shewanella.</title>
        <authorList>
            <person name="Liu G."/>
            <person name="Zhang Q."/>
        </authorList>
    </citation>
    <scope>NUCLEOTIDE SEQUENCE [LARGE SCALE GENOMIC DNA]</scope>
    <source>
        <strain evidence="2 3">FJAT-51800</strain>
    </source>
</reference>
<accession>A0ABX7QT63</accession>
<keyword evidence="3" id="KW-1185">Reference proteome</keyword>
<organism evidence="2 3">
    <name type="scientific">Shewanella avicenniae</name>
    <dbReference type="NCBI Taxonomy" id="2814294"/>
    <lineage>
        <taxon>Bacteria</taxon>
        <taxon>Pseudomonadati</taxon>
        <taxon>Pseudomonadota</taxon>
        <taxon>Gammaproteobacteria</taxon>
        <taxon>Alteromonadales</taxon>
        <taxon>Shewanellaceae</taxon>
        <taxon>Shewanella</taxon>
    </lineage>
</organism>
<sequence length="299" mass="32785">MNKSLATAVVIAAGFAGFQANATEGGGNAYPNGAEGFMSGALPPQGLYYQNYLNHYTVNKVTDADGDNTGTDINLQATADVSRFIYMTDKKLFGADWGMYTTIPLVHLSGEVAVNGTPVVSSTTSGLGDISISPLMLGWHTPNFHYAFALEVTAPTGEYNMTRFANPGRNYWVFTPVFVATYLNNGFEASAKFMYDFNGKNDDTDYKSGQEFHFDYAVGYHLNNLTLGVAGYYYQQLTGDKQNGQKYLDGYKGKAFAIGPAVKFDTAAGYSVELRYQTEVSTENKPEGDKFWLKFTTRL</sequence>
<protein>
    <submittedName>
        <fullName evidence="2">Transporter</fullName>
    </submittedName>
</protein>
<proteinExistence type="predicted"/>
<evidence type="ECO:0000313" key="3">
    <source>
        <dbReference type="Proteomes" id="UP000662770"/>
    </source>
</evidence>
<dbReference type="InterPro" id="IPR025737">
    <property type="entry name" value="FApF"/>
</dbReference>
<dbReference type="EMBL" id="CP071503">
    <property type="protein sequence ID" value="QSX34207.1"/>
    <property type="molecule type" value="Genomic_DNA"/>
</dbReference>
<feature type="signal peptide" evidence="1">
    <location>
        <begin position="1"/>
        <end position="22"/>
    </location>
</feature>
<dbReference type="Proteomes" id="UP000662770">
    <property type="component" value="Chromosome"/>
</dbReference>
<keyword evidence="1" id="KW-0732">Signal</keyword>